<sequence length="292" mass="33227">MYQQFLQGRDVLGLDEVDVEEGELRALTGMPPYLSNVTSISAFSDEWLVISAALHGYMARQYIADCDLLIARSHHVPDYTLFTELEARYQELQEQHTLLIELQDRLVELGEWEQAEIATQNVIWNCCLMVYKIEDMKGVTRGVSQLVHTVTERNEPSLERTSDGDGIENRRWEGPGWCCEGLLGTRKGIGEDAWRPNVSESLSNETVITEVKATGWVHEIGSDSRSLGLETLNRGERRRSVTKWHKVLNGGDGHCCDFEPLEKLGFNELRGKRETCRALVTHKRRKPSESTH</sequence>
<comment type="caution">
    <text evidence="1">The sequence shown here is derived from an EMBL/GenBank/DDBJ whole genome shotgun (WGS) entry which is preliminary data.</text>
</comment>
<proteinExistence type="predicted"/>
<dbReference type="Proteomes" id="UP000298030">
    <property type="component" value="Unassembled WGS sequence"/>
</dbReference>
<evidence type="ECO:0000313" key="2">
    <source>
        <dbReference type="Proteomes" id="UP000298030"/>
    </source>
</evidence>
<accession>A0A4Y7TAG3</accession>
<gene>
    <name evidence="1" type="ORF">FA13DRAFT_1709963</name>
</gene>
<dbReference type="OrthoDB" id="3024047at2759"/>
<reference evidence="1 2" key="1">
    <citation type="journal article" date="2019" name="Nat. Ecol. Evol.">
        <title>Megaphylogeny resolves global patterns of mushroom evolution.</title>
        <authorList>
            <person name="Varga T."/>
            <person name="Krizsan K."/>
            <person name="Foldi C."/>
            <person name="Dima B."/>
            <person name="Sanchez-Garcia M."/>
            <person name="Sanchez-Ramirez S."/>
            <person name="Szollosi G.J."/>
            <person name="Szarkandi J.G."/>
            <person name="Papp V."/>
            <person name="Albert L."/>
            <person name="Andreopoulos W."/>
            <person name="Angelini C."/>
            <person name="Antonin V."/>
            <person name="Barry K.W."/>
            <person name="Bougher N.L."/>
            <person name="Buchanan P."/>
            <person name="Buyck B."/>
            <person name="Bense V."/>
            <person name="Catcheside P."/>
            <person name="Chovatia M."/>
            <person name="Cooper J."/>
            <person name="Damon W."/>
            <person name="Desjardin D."/>
            <person name="Finy P."/>
            <person name="Geml J."/>
            <person name="Haridas S."/>
            <person name="Hughes K."/>
            <person name="Justo A."/>
            <person name="Karasinski D."/>
            <person name="Kautmanova I."/>
            <person name="Kiss B."/>
            <person name="Kocsube S."/>
            <person name="Kotiranta H."/>
            <person name="LaButti K.M."/>
            <person name="Lechner B.E."/>
            <person name="Liimatainen K."/>
            <person name="Lipzen A."/>
            <person name="Lukacs Z."/>
            <person name="Mihaltcheva S."/>
            <person name="Morgado L.N."/>
            <person name="Niskanen T."/>
            <person name="Noordeloos M.E."/>
            <person name="Ohm R.A."/>
            <person name="Ortiz-Santana B."/>
            <person name="Ovrebo C."/>
            <person name="Racz N."/>
            <person name="Riley R."/>
            <person name="Savchenko A."/>
            <person name="Shiryaev A."/>
            <person name="Soop K."/>
            <person name="Spirin V."/>
            <person name="Szebenyi C."/>
            <person name="Tomsovsky M."/>
            <person name="Tulloss R.E."/>
            <person name="Uehling J."/>
            <person name="Grigoriev I.V."/>
            <person name="Vagvolgyi C."/>
            <person name="Papp T."/>
            <person name="Martin F.M."/>
            <person name="Miettinen O."/>
            <person name="Hibbett D.S."/>
            <person name="Nagy L.G."/>
        </authorList>
    </citation>
    <scope>NUCLEOTIDE SEQUENCE [LARGE SCALE GENOMIC DNA]</scope>
    <source>
        <strain evidence="1 2">FP101781</strain>
    </source>
</reference>
<name>A0A4Y7TAG3_COPMI</name>
<dbReference type="EMBL" id="QPFP01000020">
    <property type="protein sequence ID" value="TEB31120.1"/>
    <property type="molecule type" value="Genomic_DNA"/>
</dbReference>
<keyword evidence="2" id="KW-1185">Reference proteome</keyword>
<dbReference type="AlphaFoldDB" id="A0A4Y7TAG3"/>
<protein>
    <submittedName>
        <fullName evidence="1">Uncharacterized protein</fullName>
    </submittedName>
</protein>
<evidence type="ECO:0000313" key="1">
    <source>
        <dbReference type="EMBL" id="TEB31120.1"/>
    </source>
</evidence>
<organism evidence="1 2">
    <name type="scientific">Coprinellus micaceus</name>
    <name type="common">Glistening ink-cap mushroom</name>
    <name type="synonym">Coprinus micaceus</name>
    <dbReference type="NCBI Taxonomy" id="71717"/>
    <lineage>
        <taxon>Eukaryota</taxon>
        <taxon>Fungi</taxon>
        <taxon>Dikarya</taxon>
        <taxon>Basidiomycota</taxon>
        <taxon>Agaricomycotina</taxon>
        <taxon>Agaricomycetes</taxon>
        <taxon>Agaricomycetidae</taxon>
        <taxon>Agaricales</taxon>
        <taxon>Agaricineae</taxon>
        <taxon>Psathyrellaceae</taxon>
        <taxon>Coprinellus</taxon>
    </lineage>
</organism>